<evidence type="ECO:0000256" key="1">
    <source>
        <dbReference type="SAM" id="Phobius"/>
    </source>
</evidence>
<dbReference type="AlphaFoldDB" id="I0H2P9"/>
<dbReference type="OrthoDB" id="3401403at2"/>
<dbReference type="Proteomes" id="UP000007882">
    <property type="component" value="Chromosome"/>
</dbReference>
<dbReference type="EMBL" id="AP012319">
    <property type="protein sequence ID" value="BAL87286.1"/>
    <property type="molecule type" value="Genomic_DNA"/>
</dbReference>
<dbReference type="HOGENOM" id="CLU_1803658_0_0_11"/>
<reference evidence="2 3" key="1">
    <citation type="submission" date="2012-02" db="EMBL/GenBank/DDBJ databases">
        <title>Complete genome sequence of Actinoplanes missouriensis 431 (= NBRC 102363).</title>
        <authorList>
            <person name="Ohnishi Y."/>
            <person name="Ishikawa J."/>
            <person name="Sekine M."/>
            <person name="Hosoyama A."/>
            <person name="Harada T."/>
            <person name="Narita H."/>
            <person name="Hata T."/>
            <person name="Konno Y."/>
            <person name="Tutikane K."/>
            <person name="Fujita N."/>
            <person name="Horinouchi S."/>
            <person name="Hayakawa M."/>
        </authorList>
    </citation>
    <scope>NUCLEOTIDE SEQUENCE [LARGE SCALE GENOMIC DNA]</scope>
    <source>
        <strain evidence="3">ATCC 14538 / DSM 43046 / CBS 188.64 / JCM 3121 / NBRC 102363 / NCIMB 12654 / NRRL B-3342 / UNCC 431</strain>
    </source>
</reference>
<protein>
    <recommendedName>
        <fullName evidence="4">Integral membrane protein</fullName>
    </recommendedName>
</protein>
<feature type="transmembrane region" description="Helical" evidence="1">
    <location>
        <begin position="54"/>
        <end position="73"/>
    </location>
</feature>
<dbReference type="RefSeq" id="WP_014442181.1">
    <property type="nucleotide sequence ID" value="NC_017093.1"/>
</dbReference>
<gene>
    <name evidence="2" type="ordered locus">AMIS_20660</name>
</gene>
<keyword evidence="1" id="KW-0472">Membrane</keyword>
<dbReference type="PATRIC" id="fig|512565.3.peg.2067"/>
<feature type="transmembrane region" description="Helical" evidence="1">
    <location>
        <begin position="109"/>
        <end position="127"/>
    </location>
</feature>
<dbReference type="STRING" id="512565.AMIS_20660"/>
<dbReference type="eggNOG" id="ENOG5031X8Y">
    <property type="taxonomic scope" value="Bacteria"/>
</dbReference>
<feature type="transmembrane region" description="Helical" evidence="1">
    <location>
        <begin position="85"/>
        <end position="103"/>
    </location>
</feature>
<keyword evidence="1" id="KW-0812">Transmembrane</keyword>
<keyword evidence="1" id="KW-1133">Transmembrane helix</keyword>
<proteinExistence type="predicted"/>
<organism evidence="2 3">
    <name type="scientific">Actinoplanes missouriensis (strain ATCC 14538 / DSM 43046 / CBS 188.64 / JCM 3121 / NBRC 102363 / NCIMB 12654 / NRRL B-3342 / UNCC 431)</name>
    <dbReference type="NCBI Taxonomy" id="512565"/>
    <lineage>
        <taxon>Bacteria</taxon>
        <taxon>Bacillati</taxon>
        <taxon>Actinomycetota</taxon>
        <taxon>Actinomycetes</taxon>
        <taxon>Micromonosporales</taxon>
        <taxon>Micromonosporaceae</taxon>
        <taxon>Actinoplanes</taxon>
    </lineage>
</organism>
<accession>I0H2P9</accession>
<name>I0H2P9_ACTM4</name>
<keyword evidence="3" id="KW-1185">Reference proteome</keyword>
<evidence type="ECO:0000313" key="3">
    <source>
        <dbReference type="Proteomes" id="UP000007882"/>
    </source>
</evidence>
<sequence length="156" mass="16380">MPNRFLRPIQVVTGRHPFEVMTLAAAALAGVTLLTMQLSPRSVASALHPVVQQIWTYELLIGGVVGLTGVFWPGTLYASLKLESIGVFVLAAATTMYTIALVTVSGSQAITAGSFIGAIAVASWARVAQIVRDIGRATKAARTGTTAEVTLLAEEK</sequence>
<evidence type="ECO:0008006" key="4">
    <source>
        <dbReference type="Google" id="ProtNLM"/>
    </source>
</evidence>
<evidence type="ECO:0000313" key="2">
    <source>
        <dbReference type="EMBL" id="BAL87286.1"/>
    </source>
</evidence>
<dbReference type="KEGG" id="ams:AMIS_20660"/>